<organism evidence="2 3">
    <name type="scientific">Elysia crispata</name>
    <name type="common">lettuce slug</name>
    <dbReference type="NCBI Taxonomy" id="231223"/>
    <lineage>
        <taxon>Eukaryota</taxon>
        <taxon>Metazoa</taxon>
        <taxon>Spiralia</taxon>
        <taxon>Lophotrochozoa</taxon>
        <taxon>Mollusca</taxon>
        <taxon>Gastropoda</taxon>
        <taxon>Heterobranchia</taxon>
        <taxon>Euthyneura</taxon>
        <taxon>Panpulmonata</taxon>
        <taxon>Sacoglossa</taxon>
        <taxon>Placobranchoidea</taxon>
        <taxon>Plakobranchidae</taxon>
        <taxon>Elysia</taxon>
    </lineage>
</organism>
<comment type="caution">
    <text evidence="2">The sequence shown here is derived from an EMBL/GenBank/DDBJ whole genome shotgun (WGS) entry which is preliminary data.</text>
</comment>
<reference evidence="2" key="1">
    <citation type="journal article" date="2023" name="G3 (Bethesda)">
        <title>A reference genome for the long-term kleptoplast-retaining sea slug Elysia crispata morphotype clarki.</title>
        <authorList>
            <person name="Eastman K.E."/>
            <person name="Pendleton A.L."/>
            <person name="Shaikh M.A."/>
            <person name="Suttiyut T."/>
            <person name="Ogas R."/>
            <person name="Tomko P."/>
            <person name="Gavelis G."/>
            <person name="Widhalm J.R."/>
            <person name="Wisecaver J.H."/>
        </authorList>
    </citation>
    <scope>NUCLEOTIDE SEQUENCE</scope>
    <source>
        <strain evidence="2">ECLA1</strain>
    </source>
</reference>
<protein>
    <submittedName>
        <fullName evidence="2">Uncharacterized protein</fullName>
    </submittedName>
</protein>
<evidence type="ECO:0000256" key="1">
    <source>
        <dbReference type="SAM" id="MobiDB-lite"/>
    </source>
</evidence>
<sequence>MTFVSRLRGKESETEKECPVSKESESEKECPVSKESAAGPTESRILSGACSARPRYRIGPCMEEGEMEDQDGVLGTG</sequence>
<feature type="compositionally biased region" description="Basic and acidic residues" evidence="1">
    <location>
        <begin position="8"/>
        <end position="32"/>
    </location>
</feature>
<keyword evidence="3" id="KW-1185">Reference proteome</keyword>
<feature type="region of interest" description="Disordered" evidence="1">
    <location>
        <begin position="1"/>
        <end position="43"/>
    </location>
</feature>
<name>A0AAE1BA94_9GAST</name>
<dbReference type="EMBL" id="JAWDGP010000283">
    <property type="protein sequence ID" value="KAK3801851.1"/>
    <property type="molecule type" value="Genomic_DNA"/>
</dbReference>
<dbReference type="Proteomes" id="UP001283361">
    <property type="component" value="Unassembled WGS sequence"/>
</dbReference>
<proteinExistence type="predicted"/>
<gene>
    <name evidence="2" type="ORF">RRG08_048438</name>
</gene>
<evidence type="ECO:0000313" key="3">
    <source>
        <dbReference type="Proteomes" id="UP001283361"/>
    </source>
</evidence>
<evidence type="ECO:0000313" key="2">
    <source>
        <dbReference type="EMBL" id="KAK3801851.1"/>
    </source>
</evidence>
<dbReference type="AlphaFoldDB" id="A0AAE1BA94"/>
<accession>A0AAE1BA94</accession>